<dbReference type="PANTHER" id="PTHR47570:SF1">
    <property type="entry name" value="ZINC ION BINDING PROTEIN"/>
    <property type="match status" value="1"/>
</dbReference>
<dbReference type="InterPro" id="IPR046824">
    <property type="entry name" value="Mss51-like_C"/>
</dbReference>
<dbReference type="PANTHER" id="PTHR47570">
    <property type="entry name" value="ZINC ION BINDING PROTEIN"/>
    <property type="match status" value="1"/>
</dbReference>
<feature type="domain" description="MYND-type" evidence="5">
    <location>
        <begin position="57"/>
        <end position="97"/>
    </location>
</feature>
<protein>
    <recommendedName>
        <fullName evidence="5">MYND-type domain-containing protein</fullName>
    </recommendedName>
</protein>
<reference evidence="6" key="1">
    <citation type="submission" date="2023-03" db="EMBL/GenBank/DDBJ databases">
        <title>Massive genome expansion in bonnet fungi (Mycena s.s.) driven by repeated elements and novel gene families across ecological guilds.</title>
        <authorList>
            <consortium name="Lawrence Berkeley National Laboratory"/>
            <person name="Harder C.B."/>
            <person name="Miyauchi S."/>
            <person name="Viragh M."/>
            <person name="Kuo A."/>
            <person name="Thoen E."/>
            <person name="Andreopoulos B."/>
            <person name="Lu D."/>
            <person name="Skrede I."/>
            <person name="Drula E."/>
            <person name="Henrissat B."/>
            <person name="Morin E."/>
            <person name="Kohler A."/>
            <person name="Barry K."/>
            <person name="LaButti K."/>
            <person name="Morin E."/>
            <person name="Salamov A."/>
            <person name="Lipzen A."/>
            <person name="Mereny Z."/>
            <person name="Hegedus B."/>
            <person name="Baldrian P."/>
            <person name="Stursova M."/>
            <person name="Weitz H."/>
            <person name="Taylor A."/>
            <person name="Grigoriev I.V."/>
            <person name="Nagy L.G."/>
            <person name="Martin F."/>
            <person name="Kauserud H."/>
        </authorList>
    </citation>
    <scope>NUCLEOTIDE SEQUENCE</scope>
    <source>
        <strain evidence="6">9284</strain>
    </source>
</reference>
<dbReference type="EMBL" id="JARKIF010000013">
    <property type="protein sequence ID" value="KAJ7624603.1"/>
    <property type="molecule type" value="Genomic_DNA"/>
</dbReference>
<evidence type="ECO:0000313" key="6">
    <source>
        <dbReference type="EMBL" id="KAJ7624603.1"/>
    </source>
</evidence>
<keyword evidence="3" id="KW-0862">Zinc</keyword>
<proteinExistence type="predicted"/>
<dbReference type="Pfam" id="PF20179">
    <property type="entry name" value="MSS51_C"/>
    <property type="match status" value="1"/>
</dbReference>
<name>A0AAD7BLC5_9AGAR</name>
<evidence type="ECO:0000259" key="5">
    <source>
        <dbReference type="PROSITE" id="PS50865"/>
    </source>
</evidence>
<evidence type="ECO:0000313" key="7">
    <source>
        <dbReference type="Proteomes" id="UP001221142"/>
    </source>
</evidence>
<comment type="caution">
    <text evidence="6">The sequence shown here is derived from an EMBL/GenBank/DDBJ whole genome shotgun (WGS) entry which is preliminary data.</text>
</comment>
<evidence type="ECO:0000256" key="1">
    <source>
        <dbReference type="ARBA" id="ARBA00022723"/>
    </source>
</evidence>
<dbReference type="AlphaFoldDB" id="A0AAD7BLC5"/>
<organism evidence="6 7">
    <name type="scientific">Roridomyces roridus</name>
    <dbReference type="NCBI Taxonomy" id="1738132"/>
    <lineage>
        <taxon>Eukaryota</taxon>
        <taxon>Fungi</taxon>
        <taxon>Dikarya</taxon>
        <taxon>Basidiomycota</taxon>
        <taxon>Agaricomycotina</taxon>
        <taxon>Agaricomycetes</taxon>
        <taxon>Agaricomycetidae</taxon>
        <taxon>Agaricales</taxon>
        <taxon>Marasmiineae</taxon>
        <taxon>Mycenaceae</taxon>
        <taxon>Roridomyces</taxon>
    </lineage>
</organism>
<dbReference type="InterPro" id="IPR002893">
    <property type="entry name" value="Znf_MYND"/>
</dbReference>
<dbReference type="Pfam" id="PF01753">
    <property type="entry name" value="zf-MYND"/>
    <property type="match status" value="1"/>
</dbReference>
<evidence type="ECO:0000256" key="4">
    <source>
        <dbReference type="PROSITE-ProRule" id="PRU00134"/>
    </source>
</evidence>
<evidence type="ECO:0000256" key="2">
    <source>
        <dbReference type="ARBA" id="ARBA00022771"/>
    </source>
</evidence>
<keyword evidence="7" id="KW-1185">Reference proteome</keyword>
<sequence>MICLQPRYELMAKNLETTHRGYLQAEWDRIKGQPGTPRFQVMMTKGTGIGPGKQCSFTACSKPVAEHKGKVCGACRVVIYCSEACQKEMWWEHKNSCAASKRDGELVPGYQAVVEQFPWTKAYDMDDDFHTELILVQHGLLSMDREQVGYWAKGVRGNEQMGTVDALRAPWRVLSEEEGWRLPKDHIPSLVRLHEPDAVCPTFPPTFGESWTSYYEWRGLPIDSIAALLLHWPLAVNACLKELGFVSVAEERRKLTVFYLGARDEITFIPIFGELALLFPNNLVYTSPTRCGAGPVRVFLDSKSEYYRPSRNTSEHPDALVALNAGLGSFRSWMPVIVLAAEFSIPFAVTDYSESCAVQLRLDVME</sequence>
<keyword evidence="1" id="KW-0479">Metal-binding</keyword>
<keyword evidence="2 4" id="KW-0863">Zinc-finger</keyword>
<dbReference type="GO" id="GO:0008270">
    <property type="term" value="F:zinc ion binding"/>
    <property type="evidence" value="ECO:0007669"/>
    <property type="project" value="UniProtKB-KW"/>
</dbReference>
<evidence type="ECO:0000256" key="3">
    <source>
        <dbReference type="ARBA" id="ARBA00022833"/>
    </source>
</evidence>
<dbReference type="Proteomes" id="UP001221142">
    <property type="component" value="Unassembled WGS sequence"/>
</dbReference>
<gene>
    <name evidence="6" type="ORF">FB45DRAFT_923799</name>
</gene>
<dbReference type="Gene3D" id="6.10.140.2220">
    <property type="match status" value="1"/>
</dbReference>
<accession>A0AAD7BLC5</accession>
<dbReference type="PROSITE" id="PS50865">
    <property type="entry name" value="ZF_MYND_2"/>
    <property type="match status" value="1"/>
</dbReference>
<dbReference type="SUPFAM" id="SSF144232">
    <property type="entry name" value="HIT/MYND zinc finger-like"/>
    <property type="match status" value="1"/>
</dbReference>